<dbReference type="GeneTree" id="ENSGT00730000111690"/>
<organism evidence="1">
    <name type="scientific">Stegastes partitus</name>
    <name type="common">bicolor damselfish</name>
    <dbReference type="NCBI Taxonomy" id="144197"/>
    <lineage>
        <taxon>Eukaryota</taxon>
        <taxon>Metazoa</taxon>
        <taxon>Chordata</taxon>
        <taxon>Craniata</taxon>
        <taxon>Vertebrata</taxon>
        <taxon>Euteleostomi</taxon>
        <taxon>Actinopterygii</taxon>
        <taxon>Neopterygii</taxon>
        <taxon>Teleostei</taxon>
        <taxon>Neoteleostei</taxon>
        <taxon>Acanthomorphata</taxon>
        <taxon>Ovalentaria</taxon>
        <taxon>Pomacentridae</taxon>
        <taxon>Stegastes</taxon>
    </lineage>
</organism>
<dbReference type="AlphaFoldDB" id="A0A3B4Z9L3"/>
<dbReference type="PANTHER" id="PTHR38706:SF2">
    <property type="match status" value="1"/>
</dbReference>
<sequence length="187" mass="21422">MVQLLLCSLDQLMDSGFGRPFPRHGLQLLFWFANDCVTCEPVNVMKPEKGFYGFHVFGNVEELLPVSYFEVGNLNTETYPASADLPVYVRENYGLDGNYGDHNSDRIIISYQARSRVVEAVYVTEHDDNAFGRFRADRTFEISCSLIRVLQNQQLDVSSLLAHTVQKTKLNNHQRSKKLKPPKNNEF</sequence>
<dbReference type="PANTHER" id="PTHR38706">
    <property type="entry name" value="SI:CH211-198C19.1-RELATED"/>
    <property type="match status" value="1"/>
</dbReference>
<reference evidence="1" key="1">
    <citation type="submission" date="2023-09" db="UniProtKB">
        <authorList>
            <consortium name="Ensembl"/>
        </authorList>
    </citation>
    <scope>IDENTIFICATION</scope>
</reference>
<accession>A0A3B4Z9L3</accession>
<proteinExistence type="predicted"/>
<dbReference type="Ensembl" id="ENSSPAT00000004180.1">
    <property type="protein sequence ID" value="ENSSPAP00000004096.1"/>
    <property type="gene ID" value="ENSSPAG00000003149.1"/>
</dbReference>
<protein>
    <submittedName>
        <fullName evidence="1">Uncharacterized LOC103370026</fullName>
    </submittedName>
</protein>
<name>A0A3B4Z9L3_9TELE</name>
<evidence type="ECO:0000313" key="1">
    <source>
        <dbReference type="Ensembl" id="ENSSPAP00000004096.1"/>
    </source>
</evidence>